<feature type="compositionally biased region" description="Low complexity" evidence="1">
    <location>
        <begin position="153"/>
        <end position="162"/>
    </location>
</feature>
<feature type="region of interest" description="Disordered" evidence="1">
    <location>
        <begin position="151"/>
        <end position="176"/>
    </location>
</feature>
<dbReference type="EMBL" id="MN842294">
    <property type="protein sequence ID" value="QIS34471.1"/>
    <property type="molecule type" value="Genomic_DNA"/>
</dbReference>
<keyword evidence="2" id="KW-0614">Plasmid</keyword>
<evidence type="ECO:0000256" key="1">
    <source>
        <dbReference type="SAM" id="MobiDB-lite"/>
    </source>
</evidence>
<dbReference type="RefSeq" id="WP_258559859.1">
    <property type="nucleotide sequence ID" value="NZ_JASGNS010000002.1"/>
</dbReference>
<organism evidence="2">
    <name type="scientific">Leclercia adecarboxylata</name>
    <dbReference type="NCBI Taxonomy" id="83655"/>
    <lineage>
        <taxon>Bacteria</taxon>
        <taxon>Pseudomonadati</taxon>
        <taxon>Pseudomonadota</taxon>
        <taxon>Gammaproteobacteria</taxon>
        <taxon>Enterobacterales</taxon>
        <taxon>Enterobacteriaceae</taxon>
        <taxon>Leclercia</taxon>
    </lineage>
</organism>
<accession>A0A6H0A494</accession>
<geneLocation type="plasmid" evidence="2">
    <name>pG426-FII</name>
</geneLocation>
<sequence length="176" mass="19933">MSNKLTEKKVDDLIETLNALICEDDLLNREQRENMVRTVAVLGGLQERLRVISASKEARKQAKADKIKKPREPDIVFPRTGKIWIQEESETIRSIIYDIPDHDINNHILWLSEKLGRTPYAIAVKIVSEGRMDEEWTKTWKEAAKEIRERHAAAAAAAAASADAEEQLPDTSTSDN</sequence>
<reference evidence="2" key="1">
    <citation type="submission" date="2019-12" db="EMBL/GenBank/DDBJ databases">
        <title>Compelete sequence of Tn6502.</title>
        <authorList>
            <person name="Zhou D."/>
        </authorList>
    </citation>
    <scope>NUCLEOTIDE SEQUENCE</scope>
    <source>
        <strain evidence="2">G426</strain>
        <plasmid evidence="2">pG426-FII</plasmid>
    </source>
</reference>
<dbReference type="AlphaFoldDB" id="A0A6H0A494"/>
<name>A0A6H0A494_9ENTR</name>
<evidence type="ECO:0000313" key="2">
    <source>
        <dbReference type="EMBL" id="QIS34471.1"/>
    </source>
</evidence>
<proteinExistence type="predicted"/>
<protein>
    <submittedName>
        <fullName evidence="2">Uncharacterized protein</fullName>
    </submittedName>
</protein>